<accession>A0A397TEJ8</accession>
<comment type="caution">
    <text evidence="1">The sequence shown here is derived from an EMBL/GenBank/DDBJ whole genome shotgun (WGS) entry which is preliminary data.</text>
</comment>
<proteinExistence type="predicted"/>
<dbReference type="Proteomes" id="UP000265703">
    <property type="component" value="Unassembled WGS sequence"/>
</dbReference>
<dbReference type="GO" id="GO:0004521">
    <property type="term" value="F:RNA endonuclease activity"/>
    <property type="evidence" value="ECO:0007669"/>
    <property type="project" value="TreeGrafter"/>
</dbReference>
<dbReference type="GO" id="GO:0016075">
    <property type="term" value="P:rRNA catabolic process"/>
    <property type="evidence" value="ECO:0007669"/>
    <property type="project" value="TreeGrafter"/>
</dbReference>
<dbReference type="OrthoDB" id="10562775at2759"/>
<dbReference type="Gene3D" id="2.30.30.110">
    <property type="match status" value="1"/>
</dbReference>
<dbReference type="PANTHER" id="PTHR33988">
    <property type="entry name" value="ENDORIBONUCLEASE MAZF-RELATED"/>
    <property type="match status" value="1"/>
</dbReference>
<dbReference type="InterPro" id="IPR003477">
    <property type="entry name" value="PemK-like"/>
</dbReference>
<protein>
    <submittedName>
        <fullName evidence="1">Plasmid maintenance toxin/Cell growth inhibitor</fullName>
    </submittedName>
</protein>
<keyword evidence="2" id="KW-1185">Reference proteome</keyword>
<dbReference type="GO" id="GO:0006402">
    <property type="term" value="P:mRNA catabolic process"/>
    <property type="evidence" value="ECO:0007669"/>
    <property type="project" value="TreeGrafter"/>
</dbReference>
<gene>
    <name evidence="1" type="ORF">C1645_819500</name>
</gene>
<dbReference type="AlphaFoldDB" id="A0A397TEJ8"/>
<dbReference type="PANTHER" id="PTHR33988:SF2">
    <property type="entry name" value="ENDORIBONUCLEASE MAZF"/>
    <property type="match status" value="1"/>
</dbReference>
<dbReference type="GO" id="GO:0003677">
    <property type="term" value="F:DNA binding"/>
    <property type="evidence" value="ECO:0007669"/>
    <property type="project" value="InterPro"/>
</dbReference>
<reference evidence="1 2" key="1">
    <citation type="submission" date="2018-06" db="EMBL/GenBank/DDBJ databases">
        <title>Comparative genomics reveals the genomic features of Rhizophagus irregularis, R. cerebriforme, R. diaphanum and Gigaspora rosea, and their symbiotic lifestyle signature.</title>
        <authorList>
            <person name="Morin E."/>
            <person name="San Clemente H."/>
            <person name="Chen E.C.H."/>
            <person name="De La Providencia I."/>
            <person name="Hainaut M."/>
            <person name="Kuo A."/>
            <person name="Kohler A."/>
            <person name="Murat C."/>
            <person name="Tang N."/>
            <person name="Roy S."/>
            <person name="Loubradou J."/>
            <person name="Henrissat B."/>
            <person name="Grigoriev I.V."/>
            <person name="Corradi N."/>
            <person name="Roux C."/>
            <person name="Martin F.M."/>
        </authorList>
    </citation>
    <scope>NUCLEOTIDE SEQUENCE [LARGE SCALE GENOMIC DNA]</scope>
    <source>
        <strain evidence="1 2">DAOM 227022</strain>
    </source>
</reference>
<dbReference type="SUPFAM" id="SSF50118">
    <property type="entry name" value="Cell growth inhibitor/plasmid maintenance toxic component"/>
    <property type="match status" value="1"/>
</dbReference>
<sequence>MTEKIIKVGETTRLFCKRGEIYWINFSHTIGTEIKKIRPALVIFSSEKRVVSLPITSNIRKTPDWQLVIKGLIKGRDGKILFDQIRSFDKQRLFRKIGEINNEEMEQINQMLKKMFLIK</sequence>
<name>A0A397TEJ8_9GLOM</name>
<dbReference type="InterPro" id="IPR011067">
    <property type="entry name" value="Plasmid_toxin/cell-grow_inhib"/>
</dbReference>
<evidence type="ECO:0000313" key="1">
    <source>
        <dbReference type="EMBL" id="RIA93314.1"/>
    </source>
</evidence>
<evidence type="ECO:0000313" key="2">
    <source>
        <dbReference type="Proteomes" id="UP000265703"/>
    </source>
</evidence>
<organism evidence="1 2">
    <name type="scientific">Glomus cerebriforme</name>
    <dbReference type="NCBI Taxonomy" id="658196"/>
    <lineage>
        <taxon>Eukaryota</taxon>
        <taxon>Fungi</taxon>
        <taxon>Fungi incertae sedis</taxon>
        <taxon>Mucoromycota</taxon>
        <taxon>Glomeromycotina</taxon>
        <taxon>Glomeromycetes</taxon>
        <taxon>Glomerales</taxon>
        <taxon>Glomeraceae</taxon>
        <taxon>Glomus</taxon>
    </lineage>
</organism>
<dbReference type="Pfam" id="PF02452">
    <property type="entry name" value="PemK_toxin"/>
    <property type="match status" value="1"/>
</dbReference>
<dbReference type="EMBL" id="QKYT01000106">
    <property type="protein sequence ID" value="RIA93314.1"/>
    <property type="molecule type" value="Genomic_DNA"/>
</dbReference>